<reference evidence="2 3" key="1">
    <citation type="submission" date="2012-02" db="EMBL/GenBank/DDBJ databases">
        <title>Complete sequence of chromosome of Singulisphaera acidiphila DSM 18658.</title>
        <authorList>
            <consortium name="US DOE Joint Genome Institute (JGI-PGF)"/>
            <person name="Lucas S."/>
            <person name="Copeland A."/>
            <person name="Lapidus A."/>
            <person name="Glavina del Rio T."/>
            <person name="Dalin E."/>
            <person name="Tice H."/>
            <person name="Bruce D."/>
            <person name="Goodwin L."/>
            <person name="Pitluck S."/>
            <person name="Peters L."/>
            <person name="Ovchinnikova G."/>
            <person name="Chertkov O."/>
            <person name="Kyrpides N."/>
            <person name="Mavromatis K."/>
            <person name="Ivanova N."/>
            <person name="Brettin T."/>
            <person name="Detter J.C."/>
            <person name="Han C."/>
            <person name="Larimer F."/>
            <person name="Land M."/>
            <person name="Hauser L."/>
            <person name="Markowitz V."/>
            <person name="Cheng J.-F."/>
            <person name="Hugenholtz P."/>
            <person name="Woyke T."/>
            <person name="Wu D."/>
            <person name="Tindall B."/>
            <person name="Pomrenke H."/>
            <person name="Brambilla E."/>
            <person name="Klenk H.-P."/>
            <person name="Eisen J.A."/>
        </authorList>
    </citation>
    <scope>NUCLEOTIDE SEQUENCE [LARGE SCALE GENOMIC DNA]</scope>
    <source>
        <strain evidence="3">ATCC BAA-1392 / DSM 18658 / VKM B-2454 / MOB10</strain>
    </source>
</reference>
<keyword evidence="1" id="KW-0472">Membrane</keyword>
<gene>
    <name evidence="2" type="ordered locus">Sinac_4391</name>
</gene>
<feature type="transmembrane region" description="Helical" evidence="1">
    <location>
        <begin position="164"/>
        <end position="184"/>
    </location>
</feature>
<dbReference type="EMBL" id="CP003364">
    <property type="protein sequence ID" value="AGA28582.1"/>
    <property type="molecule type" value="Genomic_DNA"/>
</dbReference>
<evidence type="ECO:0000313" key="2">
    <source>
        <dbReference type="EMBL" id="AGA28582.1"/>
    </source>
</evidence>
<feature type="transmembrane region" description="Helical" evidence="1">
    <location>
        <begin position="61"/>
        <end position="82"/>
    </location>
</feature>
<feature type="transmembrane region" description="Helical" evidence="1">
    <location>
        <begin position="196"/>
        <end position="219"/>
    </location>
</feature>
<keyword evidence="1" id="KW-0812">Transmembrane</keyword>
<dbReference type="HOGENOM" id="CLU_1141974_0_0_0"/>
<keyword evidence="1" id="KW-1133">Transmembrane helix</keyword>
<dbReference type="Proteomes" id="UP000010798">
    <property type="component" value="Chromosome"/>
</dbReference>
<feature type="transmembrane region" description="Helical" evidence="1">
    <location>
        <begin position="37"/>
        <end position="54"/>
    </location>
</feature>
<dbReference type="RefSeq" id="WP_015247701.1">
    <property type="nucleotide sequence ID" value="NC_019892.1"/>
</dbReference>
<dbReference type="AlphaFoldDB" id="L0DH47"/>
<sequence length="243" mass="26278">MSDKGIPLSRMMKFTALIALNCALVKANPSIPQSPLLLFALVMLDIVLVQAVILGHPLRAFHYTFLVVGFAASLAITEVAFMPTTTGKRGSLHLLETLIRRQESIANTISLNQQLSQYLEIAERGVTNTLGLLVAWVVGLSVARQVRRRRGLEPGRRIRHIGSFFQGALIGLGIFTSIVCAINFCGLPPNAPRQGLFLYAFLLSLAILPLLGGFAVMYLNQRRDPSSAADQGEPAGPSQISAS</sequence>
<organism evidence="2 3">
    <name type="scientific">Singulisphaera acidiphila (strain ATCC BAA-1392 / DSM 18658 / VKM B-2454 / MOB10)</name>
    <dbReference type="NCBI Taxonomy" id="886293"/>
    <lineage>
        <taxon>Bacteria</taxon>
        <taxon>Pseudomonadati</taxon>
        <taxon>Planctomycetota</taxon>
        <taxon>Planctomycetia</taxon>
        <taxon>Isosphaerales</taxon>
        <taxon>Isosphaeraceae</taxon>
        <taxon>Singulisphaera</taxon>
    </lineage>
</organism>
<proteinExistence type="predicted"/>
<name>L0DH47_SINAD</name>
<dbReference type="STRING" id="886293.Sinac_4391"/>
<evidence type="ECO:0000313" key="3">
    <source>
        <dbReference type="Proteomes" id="UP000010798"/>
    </source>
</evidence>
<accession>L0DH47</accession>
<dbReference type="KEGG" id="saci:Sinac_4391"/>
<feature type="transmembrane region" description="Helical" evidence="1">
    <location>
        <begin position="125"/>
        <end position="143"/>
    </location>
</feature>
<evidence type="ECO:0000256" key="1">
    <source>
        <dbReference type="SAM" id="Phobius"/>
    </source>
</evidence>
<keyword evidence="3" id="KW-1185">Reference proteome</keyword>
<protein>
    <submittedName>
        <fullName evidence="2">Uncharacterized protein</fullName>
    </submittedName>
</protein>